<dbReference type="RefSeq" id="XP_067921701.1">
    <property type="nucleotide sequence ID" value="XM_068066332.1"/>
</dbReference>
<dbReference type="PROSITE" id="PS50011">
    <property type="entry name" value="PROTEIN_KINASE_DOM"/>
    <property type="match status" value="1"/>
</dbReference>
<dbReference type="AlphaFoldDB" id="A0A2C6KSR1"/>
<dbReference type="SUPFAM" id="SSF56112">
    <property type="entry name" value="Protein kinase-like (PK-like)"/>
    <property type="match status" value="1"/>
</dbReference>
<protein>
    <submittedName>
        <fullName evidence="4">Ulk kinase</fullName>
    </submittedName>
</protein>
<dbReference type="InterPro" id="IPR011009">
    <property type="entry name" value="Kinase-like_dom_sf"/>
</dbReference>
<dbReference type="OrthoDB" id="331229at2759"/>
<feature type="compositionally biased region" description="Polar residues" evidence="1">
    <location>
        <begin position="538"/>
        <end position="552"/>
    </location>
</feature>
<dbReference type="Proteomes" id="UP000221165">
    <property type="component" value="Unassembled WGS sequence"/>
</dbReference>
<dbReference type="GeneID" id="94429543"/>
<keyword evidence="2" id="KW-0472">Membrane</keyword>
<evidence type="ECO:0000313" key="4">
    <source>
        <dbReference type="EMBL" id="PHJ20009.1"/>
    </source>
</evidence>
<feature type="compositionally biased region" description="Polar residues" evidence="1">
    <location>
        <begin position="405"/>
        <end position="416"/>
    </location>
</feature>
<sequence>MGCVASGQRSFSSDYLIGPKVATGTFSQTRVVTDRKTGEVRAAKLRSAPYEVADCQFETELLSELNYAGRSGCARPKNCNTDPQADDARESESSNRGVQYLLRFYGAYSEKTFFCEIFELCEGGELMYLDPEEEVTEADVARWIRQLLMAVEALHIRSIVHRNVNPSSVLLREKGRQNIRLGGFGLACRVSGHELLKDACGSTAYLAPEILIGNYGRKVDIWAVGVLLYIFLFGRFPFIASDTFRLFKNIIEEEPPWTYIPTRDLPWPCSDHSMSSLSSETILCTAACPPFRSVAPASCGDSTELVSGTDRFSVSLSSQSAHVAGSGGRHREKEGSQDTAKMAKGGIRDRIYPGGMVEESSCSGKLAGVSAVSCYSSGSASPSSQTQGGRKGSSGVHSPVRGSIHQGSCSLVTSPSPIAGGGKPSLATSVGRLSPGSRQPGQDVVAQAKHSRTTEEPSQRGESLVSEVSRGNPTDSPTRSNSCCKSDCKERASSGGLEKTGDSSDLGADSASQVKRTATAGENEDTESDPSPAGRYTLSMSHQTRPPSRGSTEVCQALSATYEGARVRDDAAANGHRLCISLSSGFGRDGTATASKEEGKLQKTCFGAEIVELSSNKIPTVALSDVQEKGDKGAGRKNDGDAEGSGFVGPRSSSEFVGKGSPRRKSWRDGGDDDAYTPAPAAVELCKSLLQKNFLGRPTATEALAHPWLQEGEQDGTALDLPVYQLNGQVAGTLF</sequence>
<reference evidence="4 5" key="1">
    <citation type="journal article" date="2017" name="Int. J. Parasitol.">
        <title>The genome of the protozoan parasite Cystoisospora suis and a reverse vaccinology approach to identify vaccine candidates.</title>
        <authorList>
            <person name="Palmieri N."/>
            <person name="Shrestha A."/>
            <person name="Ruttkowski B."/>
            <person name="Beck T."/>
            <person name="Vogl C."/>
            <person name="Tomley F."/>
            <person name="Blake D.P."/>
            <person name="Joachim A."/>
        </authorList>
    </citation>
    <scope>NUCLEOTIDE SEQUENCE [LARGE SCALE GENOMIC DNA]</scope>
    <source>
        <strain evidence="4 5">Wien I</strain>
    </source>
</reference>
<name>A0A2C6KSR1_9APIC</name>
<feature type="domain" description="Protein kinase" evidence="3">
    <location>
        <begin position="15"/>
        <end position="306"/>
    </location>
</feature>
<dbReference type="EMBL" id="MIGC01003074">
    <property type="protein sequence ID" value="PHJ20009.1"/>
    <property type="molecule type" value="Genomic_DNA"/>
</dbReference>
<evidence type="ECO:0000259" key="3">
    <source>
        <dbReference type="PROSITE" id="PS50011"/>
    </source>
</evidence>
<dbReference type="InterPro" id="IPR000719">
    <property type="entry name" value="Prot_kinase_dom"/>
</dbReference>
<accession>A0A2C6KSR1</accession>
<keyword evidence="2" id="KW-1133">Transmembrane helix</keyword>
<organism evidence="4 5">
    <name type="scientific">Cystoisospora suis</name>
    <dbReference type="NCBI Taxonomy" id="483139"/>
    <lineage>
        <taxon>Eukaryota</taxon>
        <taxon>Sar</taxon>
        <taxon>Alveolata</taxon>
        <taxon>Apicomplexa</taxon>
        <taxon>Conoidasida</taxon>
        <taxon>Coccidia</taxon>
        <taxon>Eucoccidiorida</taxon>
        <taxon>Eimeriorina</taxon>
        <taxon>Sarcocystidae</taxon>
        <taxon>Cystoisospora</taxon>
    </lineage>
</organism>
<evidence type="ECO:0000256" key="2">
    <source>
        <dbReference type="SAM" id="Phobius"/>
    </source>
</evidence>
<keyword evidence="2" id="KW-0812">Transmembrane</keyword>
<feature type="compositionally biased region" description="Low complexity" evidence="1">
    <location>
        <begin position="503"/>
        <end position="512"/>
    </location>
</feature>
<feature type="compositionally biased region" description="Polar residues" evidence="1">
    <location>
        <begin position="469"/>
        <end position="484"/>
    </location>
</feature>
<keyword evidence="4" id="KW-0808">Transferase</keyword>
<feature type="compositionally biased region" description="Basic and acidic residues" evidence="1">
    <location>
        <begin position="626"/>
        <end position="640"/>
    </location>
</feature>
<evidence type="ECO:0000256" key="1">
    <source>
        <dbReference type="SAM" id="MobiDB-lite"/>
    </source>
</evidence>
<dbReference type="GO" id="GO:0005524">
    <property type="term" value="F:ATP binding"/>
    <property type="evidence" value="ECO:0007669"/>
    <property type="project" value="InterPro"/>
</dbReference>
<keyword evidence="4" id="KW-0418">Kinase</keyword>
<dbReference type="Gene3D" id="1.10.510.10">
    <property type="entry name" value="Transferase(Phosphotransferase) domain 1"/>
    <property type="match status" value="1"/>
</dbReference>
<comment type="caution">
    <text evidence="4">The sequence shown here is derived from an EMBL/GenBank/DDBJ whole genome shotgun (WGS) entry which is preliminary data.</text>
</comment>
<keyword evidence="5" id="KW-1185">Reference proteome</keyword>
<dbReference type="PANTHER" id="PTHR24347">
    <property type="entry name" value="SERINE/THREONINE-PROTEIN KINASE"/>
    <property type="match status" value="1"/>
</dbReference>
<feature type="region of interest" description="Disordered" evidence="1">
    <location>
        <begin position="319"/>
        <end position="347"/>
    </location>
</feature>
<feature type="region of interest" description="Disordered" evidence="1">
    <location>
        <begin position="377"/>
        <end position="552"/>
    </location>
</feature>
<feature type="transmembrane region" description="Helical" evidence="2">
    <location>
        <begin position="221"/>
        <end position="240"/>
    </location>
</feature>
<gene>
    <name evidence="4" type="ORF">CSUI_006168</name>
</gene>
<dbReference type="GO" id="GO:0004672">
    <property type="term" value="F:protein kinase activity"/>
    <property type="evidence" value="ECO:0007669"/>
    <property type="project" value="InterPro"/>
</dbReference>
<dbReference type="VEuPathDB" id="ToxoDB:CSUI_006168"/>
<evidence type="ECO:0000313" key="5">
    <source>
        <dbReference type="Proteomes" id="UP000221165"/>
    </source>
</evidence>
<proteinExistence type="predicted"/>
<feature type="region of interest" description="Disordered" evidence="1">
    <location>
        <begin position="625"/>
        <end position="675"/>
    </location>
</feature>
<dbReference type="Pfam" id="PF00069">
    <property type="entry name" value="Pkinase"/>
    <property type="match status" value="1"/>
</dbReference>